<dbReference type="Proteomes" id="UP000054383">
    <property type="component" value="Unassembled WGS sequence"/>
</dbReference>
<dbReference type="Pfam" id="PF00150">
    <property type="entry name" value="Cellulase"/>
    <property type="match status" value="1"/>
</dbReference>
<evidence type="ECO:0000256" key="1">
    <source>
        <dbReference type="ARBA" id="ARBA00000966"/>
    </source>
</evidence>
<evidence type="ECO:0000256" key="8">
    <source>
        <dbReference type="RuleBase" id="RU361153"/>
    </source>
</evidence>
<feature type="domain" description="Glycoside hydrolase family 5" evidence="10">
    <location>
        <begin position="33"/>
        <end position="302"/>
    </location>
</feature>
<dbReference type="Gene3D" id="3.20.20.80">
    <property type="entry name" value="Glycosidases"/>
    <property type="match status" value="1"/>
</dbReference>
<evidence type="ECO:0000256" key="7">
    <source>
        <dbReference type="ARBA" id="ARBA00025192"/>
    </source>
</evidence>
<protein>
    <recommendedName>
        <fullName evidence="3">cellulase</fullName>
        <ecNumber evidence="3">3.2.1.4</ecNumber>
    </recommendedName>
</protein>
<evidence type="ECO:0000313" key="11">
    <source>
        <dbReference type="EMBL" id="CRG90023.1"/>
    </source>
</evidence>
<comment type="catalytic activity">
    <reaction evidence="1">
        <text>Endohydrolysis of (1-&gt;4)-beta-D-glucosidic linkages in cellulose, lichenin and cereal beta-D-glucans.</text>
        <dbReference type="EC" id="3.2.1.4"/>
    </reaction>
</comment>
<dbReference type="AlphaFoldDB" id="A0A0U1M343"/>
<dbReference type="EMBL" id="CVMT01000007">
    <property type="protein sequence ID" value="CRG90023.1"/>
    <property type="molecule type" value="Genomic_DNA"/>
</dbReference>
<keyword evidence="4 9" id="KW-0732">Signal</keyword>
<keyword evidence="5 8" id="KW-0378">Hydrolase</keyword>
<evidence type="ECO:0000256" key="3">
    <source>
        <dbReference type="ARBA" id="ARBA00012601"/>
    </source>
</evidence>
<dbReference type="SUPFAM" id="SSF51445">
    <property type="entry name" value="(Trans)glycosidases"/>
    <property type="match status" value="1"/>
</dbReference>
<dbReference type="GO" id="GO:0008810">
    <property type="term" value="F:cellulase activity"/>
    <property type="evidence" value="ECO:0007669"/>
    <property type="project" value="UniProtKB-EC"/>
</dbReference>
<keyword evidence="6 8" id="KW-0326">Glycosidase</keyword>
<gene>
    <name evidence="11" type="ORF">PISL3812_07064</name>
</gene>
<name>A0A0U1M343_TALIS</name>
<dbReference type="InterPro" id="IPR001547">
    <property type="entry name" value="Glyco_hydro_5"/>
</dbReference>
<dbReference type="InterPro" id="IPR017853">
    <property type="entry name" value="GH"/>
</dbReference>
<evidence type="ECO:0000256" key="6">
    <source>
        <dbReference type="ARBA" id="ARBA00023295"/>
    </source>
</evidence>
<dbReference type="PANTHER" id="PTHR34142:SF1">
    <property type="entry name" value="GLYCOSIDE HYDROLASE FAMILY 5 DOMAIN-CONTAINING PROTEIN"/>
    <property type="match status" value="1"/>
</dbReference>
<organism evidence="11 12">
    <name type="scientific">Talaromyces islandicus</name>
    <name type="common">Penicillium islandicum</name>
    <dbReference type="NCBI Taxonomy" id="28573"/>
    <lineage>
        <taxon>Eukaryota</taxon>
        <taxon>Fungi</taxon>
        <taxon>Dikarya</taxon>
        <taxon>Ascomycota</taxon>
        <taxon>Pezizomycotina</taxon>
        <taxon>Eurotiomycetes</taxon>
        <taxon>Eurotiomycetidae</taxon>
        <taxon>Eurotiales</taxon>
        <taxon>Trichocomaceae</taxon>
        <taxon>Talaromyces</taxon>
        <taxon>Talaromyces sect. Islandici</taxon>
    </lineage>
</organism>
<comment type="function">
    <text evidence="7">Has endoglucanase activity on substrates containing beta-1,4 glycosidic bonds, like in carboxymethylcellulose (CMC), hydroxyethylcellulose (HEC) and beta-glucan. Involved in the degradation of complex natural cellulosic substrates.</text>
</comment>
<dbReference type="FunFam" id="3.20.20.80:FF:000078">
    <property type="entry name" value="Endo-beta-1,4-glucanase B"/>
    <property type="match status" value="1"/>
</dbReference>
<evidence type="ECO:0000256" key="2">
    <source>
        <dbReference type="ARBA" id="ARBA00005641"/>
    </source>
</evidence>
<evidence type="ECO:0000256" key="9">
    <source>
        <dbReference type="SAM" id="SignalP"/>
    </source>
</evidence>
<sequence>MKTKTLATVLFVSGVAFGGPLKKRAGFQWFGSNESGAEFGQGNIPGVEGTDYTFANTSAIQTLIDSGMNIFRVPFLMERMVPTSMTGEIDSAYFKGYSEVINYITSKGAWAIIDPHNYGRYNGAIISSTDDFGAFWKTVASQFSNNTKVIFDTNNEYHDMDESLVVSLNQAAIDAIRATGATSQYIFVEGNSYTGAWTWTTVNDDMKSLKDSSAASDNLLVYEMHQYLDSDGSGTSVDCVNTTIGKDRVESATAWLKSNNKIGFLGEFAGGATDTCETAVTGMLDYLSTNSDVWLGASWWAAGPWWADYIYSIEPPTGVAYESYLSILKAYFP</sequence>
<evidence type="ECO:0000259" key="10">
    <source>
        <dbReference type="Pfam" id="PF00150"/>
    </source>
</evidence>
<dbReference type="OrthoDB" id="5823761at2759"/>
<evidence type="ECO:0000313" key="12">
    <source>
        <dbReference type="Proteomes" id="UP000054383"/>
    </source>
</evidence>
<keyword evidence="12" id="KW-1185">Reference proteome</keyword>
<feature type="signal peptide" evidence="9">
    <location>
        <begin position="1"/>
        <end position="18"/>
    </location>
</feature>
<comment type="similarity">
    <text evidence="2 8">Belongs to the glycosyl hydrolase 5 (cellulase A) family.</text>
</comment>
<accession>A0A0U1M343</accession>
<dbReference type="EC" id="3.2.1.4" evidence="3"/>
<dbReference type="OMA" id="GDYFQSI"/>
<proteinExistence type="inferred from homology"/>
<dbReference type="STRING" id="28573.A0A0U1M343"/>
<reference evidence="11 12" key="1">
    <citation type="submission" date="2015-04" db="EMBL/GenBank/DDBJ databases">
        <authorList>
            <person name="Syromyatnikov M.Y."/>
            <person name="Popov V.N."/>
        </authorList>
    </citation>
    <scope>NUCLEOTIDE SEQUENCE [LARGE SCALE GENOMIC DNA]</scope>
    <source>
        <strain evidence="11">WF-38-12</strain>
    </source>
</reference>
<feature type="chain" id="PRO_5006711501" description="cellulase" evidence="9">
    <location>
        <begin position="19"/>
        <end position="333"/>
    </location>
</feature>
<dbReference type="GO" id="GO:0009251">
    <property type="term" value="P:glucan catabolic process"/>
    <property type="evidence" value="ECO:0007669"/>
    <property type="project" value="UniProtKB-ARBA"/>
</dbReference>
<evidence type="ECO:0000256" key="5">
    <source>
        <dbReference type="ARBA" id="ARBA00022801"/>
    </source>
</evidence>
<evidence type="ECO:0000256" key="4">
    <source>
        <dbReference type="ARBA" id="ARBA00022729"/>
    </source>
</evidence>
<dbReference type="PANTHER" id="PTHR34142">
    <property type="entry name" value="ENDO-BETA-1,4-GLUCANASE A"/>
    <property type="match status" value="1"/>
</dbReference>